<keyword evidence="10" id="KW-0255">Endonuclease</keyword>
<evidence type="ECO:0000259" key="9">
    <source>
        <dbReference type="Pfam" id="PF03372"/>
    </source>
</evidence>
<keyword evidence="8" id="KW-0234">DNA repair</keyword>
<dbReference type="AlphaFoldDB" id="A0A1G9DV62"/>
<dbReference type="Gene3D" id="3.60.10.10">
    <property type="entry name" value="Endonuclease/exonuclease/phosphatase"/>
    <property type="match status" value="1"/>
</dbReference>
<evidence type="ECO:0000313" key="10">
    <source>
        <dbReference type="EMBL" id="SDK67754.1"/>
    </source>
</evidence>
<dbReference type="GO" id="GO:0006281">
    <property type="term" value="P:DNA repair"/>
    <property type="evidence" value="ECO:0007669"/>
    <property type="project" value="UniProtKB-KW"/>
</dbReference>
<comment type="cofactor">
    <cofactor evidence="1">
        <name>Mn(2+)</name>
        <dbReference type="ChEBI" id="CHEBI:29035"/>
    </cofactor>
</comment>
<keyword evidence="5" id="KW-0227">DNA damage</keyword>
<reference evidence="10 11" key="1">
    <citation type="submission" date="2016-10" db="EMBL/GenBank/DDBJ databases">
        <authorList>
            <person name="de Groot N.N."/>
        </authorList>
    </citation>
    <scope>NUCLEOTIDE SEQUENCE [LARGE SCALE GENOMIC DNA]</scope>
    <source>
        <strain evidence="10 11">CGMCC 4.5681</strain>
    </source>
</reference>
<dbReference type="GO" id="GO:0046872">
    <property type="term" value="F:metal ion binding"/>
    <property type="evidence" value="ECO:0007669"/>
    <property type="project" value="UniProtKB-KW"/>
</dbReference>
<dbReference type="Proteomes" id="UP000198683">
    <property type="component" value="Unassembled WGS sequence"/>
</dbReference>
<name>A0A1G9DV62_9ACTN</name>
<dbReference type="EMBL" id="FNFB01000010">
    <property type="protein sequence ID" value="SDK67754.1"/>
    <property type="molecule type" value="Genomic_DNA"/>
</dbReference>
<protein>
    <submittedName>
        <fullName evidence="10">Metal-dependent hydrolase, endonuclease/exonuclease/phosphatase family</fullName>
    </submittedName>
</protein>
<gene>
    <name evidence="10" type="ORF">SAMN05421874_11014</name>
</gene>
<dbReference type="InterPro" id="IPR051547">
    <property type="entry name" value="TDP2-like"/>
</dbReference>
<evidence type="ECO:0000256" key="3">
    <source>
        <dbReference type="ARBA" id="ARBA00022722"/>
    </source>
</evidence>
<keyword evidence="10" id="KW-0269">Exonuclease</keyword>
<dbReference type="SUPFAM" id="SSF56219">
    <property type="entry name" value="DNase I-like"/>
    <property type="match status" value="1"/>
</dbReference>
<keyword evidence="11" id="KW-1185">Reference proteome</keyword>
<proteinExistence type="predicted"/>
<dbReference type="Pfam" id="PF03372">
    <property type="entry name" value="Exo_endo_phos"/>
    <property type="match status" value="1"/>
</dbReference>
<evidence type="ECO:0000256" key="5">
    <source>
        <dbReference type="ARBA" id="ARBA00022763"/>
    </source>
</evidence>
<dbReference type="GO" id="GO:0004527">
    <property type="term" value="F:exonuclease activity"/>
    <property type="evidence" value="ECO:0007669"/>
    <property type="project" value="UniProtKB-KW"/>
</dbReference>
<sequence>MNWEEPYGPMIDTRVRLLTWNVWGEYGPYAERAERIEKVIGELAPDVVALQEPTGRTFGYEHTAVASEKSSCALLSRWPIMRSEERHLPGGALPGSALFCELAGPRGPLQVFSVMIGAFRLDESEARHMQVRALTAFVGEVASRRCPTVVCGDFNAPPDSDEIRMLTGRSAPGTPGVVFYDAWEIAGDGGPGYTWSNANPWARAGLYPDRRFDYVLSAWPRAGGAGHPVRCEVVGTGPQTASDHYAVLAELRY</sequence>
<organism evidence="10 11">
    <name type="scientific">Nonomuraea maritima</name>
    <dbReference type="NCBI Taxonomy" id="683260"/>
    <lineage>
        <taxon>Bacteria</taxon>
        <taxon>Bacillati</taxon>
        <taxon>Actinomycetota</taxon>
        <taxon>Actinomycetes</taxon>
        <taxon>Streptosporangiales</taxon>
        <taxon>Streptosporangiaceae</taxon>
        <taxon>Nonomuraea</taxon>
    </lineage>
</organism>
<dbReference type="GO" id="GO:0004519">
    <property type="term" value="F:endonuclease activity"/>
    <property type="evidence" value="ECO:0007669"/>
    <property type="project" value="UniProtKB-KW"/>
</dbReference>
<keyword evidence="7" id="KW-0460">Magnesium</keyword>
<dbReference type="InterPro" id="IPR036691">
    <property type="entry name" value="Endo/exonu/phosph_ase_sf"/>
</dbReference>
<evidence type="ECO:0000256" key="6">
    <source>
        <dbReference type="ARBA" id="ARBA00022801"/>
    </source>
</evidence>
<evidence type="ECO:0000256" key="4">
    <source>
        <dbReference type="ARBA" id="ARBA00022723"/>
    </source>
</evidence>
<dbReference type="STRING" id="683260.SAMN05421874_11014"/>
<feature type="domain" description="Endonuclease/exonuclease/phosphatase" evidence="9">
    <location>
        <begin position="18"/>
        <end position="244"/>
    </location>
</feature>
<evidence type="ECO:0000256" key="2">
    <source>
        <dbReference type="ARBA" id="ARBA00001946"/>
    </source>
</evidence>
<evidence type="ECO:0000313" key="11">
    <source>
        <dbReference type="Proteomes" id="UP000198683"/>
    </source>
</evidence>
<accession>A0A1G9DV62</accession>
<dbReference type="PANTHER" id="PTHR15822:SF4">
    <property type="entry name" value="TYROSYL-DNA PHOSPHODIESTERASE 2"/>
    <property type="match status" value="1"/>
</dbReference>
<keyword evidence="4" id="KW-0479">Metal-binding</keyword>
<dbReference type="PANTHER" id="PTHR15822">
    <property type="entry name" value="TRAF AND TNF RECEPTOR-ASSOCIATED PROTEIN"/>
    <property type="match status" value="1"/>
</dbReference>
<dbReference type="InterPro" id="IPR005135">
    <property type="entry name" value="Endo/exonuclease/phosphatase"/>
</dbReference>
<evidence type="ECO:0000256" key="8">
    <source>
        <dbReference type="ARBA" id="ARBA00023204"/>
    </source>
</evidence>
<keyword evidence="3" id="KW-0540">Nuclease</keyword>
<evidence type="ECO:0000256" key="1">
    <source>
        <dbReference type="ARBA" id="ARBA00001936"/>
    </source>
</evidence>
<keyword evidence="6 10" id="KW-0378">Hydrolase</keyword>
<comment type="cofactor">
    <cofactor evidence="2">
        <name>Mg(2+)</name>
        <dbReference type="ChEBI" id="CHEBI:18420"/>
    </cofactor>
</comment>
<evidence type="ECO:0000256" key="7">
    <source>
        <dbReference type="ARBA" id="ARBA00022842"/>
    </source>
</evidence>
<dbReference type="OrthoDB" id="9787701at2"/>